<gene>
    <name evidence="1" type="ORF">ACJ72_03506</name>
</gene>
<dbReference type="OrthoDB" id="424969at2759"/>
<sequence>HGVQWAFHNAFRVIEGDRAVARPVEDDSQSTSVILSNLEQYHEQKRLQQEKKKRE</sequence>
<dbReference type="STRING" id="1658172.A0A1B7NZT1"/>
<dbReference type="EMBL" id="LGUA01000350">
    <property type="protein sequence ID" value="OAX82137.1"/>
    <property type="molecule type" value="Genomic_DNA"/>
</dbReference>
<dbReference type="Proteomes" id="UP000091918">
    <property type="component" value="Unassembled WGS sequence"/>
</dbReference>
<protein>
    <submittedName>
        <fullName evidence="1">Uncharacterized protein</fullName>
    </submittedName>
</protein>
<name>A0A1B7NZT1_9EURO</name>
<comment type="caution">
    <text evidence="1">The sequence shown here is derived from an EMBL/GenBank/DDBJ whole genome shotgun (WGS) entry which is preliminary data.</text>
</comment>
<evidence type="ECO:0000313" key="2">
    <source>
        <dbReference type="Proteomes" id="UP000091918"/>
    </source>
</evidence>
<feature type="non-terminal residue" evidence="1">
    <location>
        <position position="1"/>
    </location>
</feature>
<evidence type="ECO:0000313" key="1">
    <source>
        <dbReference type="EMBL" id="OAX82137.1"/>
    </source>
</evidence>
<organism evidence="1 2">
    <name type="scientific">Emergomyces africanus</name>
    <dbReference type="NCBI Taxonomy" id="1955775"/>
    <lineage>
        <taxon>Eukaryota</taxon>
        <taxon>Fungi</taxon>
        <taxon>Dikarya</taxon>
        <taxon>Ascomycota</taxon>
        <taxon>Pezizomycotina</taxon>
        <taxon>Eurotiomycetes</taxon>
        <taxon>Eurotiomycetidae</taxon>
        <taxon>Onygenales</taxon>
        <taxon>Ajellomycetaceae</taxon>
        <taxon>Emergomyces</taxon>
    </lineage>
</organism>
<dbReference type="AlphaFoldDB" id="A0A1B7NZT1"/>
<accession>A0A1B7NZT1</accession>
<proteinExistence type="predicted"/>
<keyword evidence="2" id="KW-1185">Reference proteome</keyword>
<reference evidence="1 2" key="1">
    <citation type="submission" date="2015-07" db="EMBL/GenBank/DDBJ databases">
        <title>Emmonsia species relationships and genome sequence.</title>
        <authorList>
            <person name="Cuomo C.A."/>
            <person name="Schwartz I.S."/>
            <person name="Kenyon C."/>
            <person name="de Hoog G.S."/>
            <person name="Govender N.P."/>
            <person name="Botha A."/>
            <person name="Moreno L."/>
            <person name="de Vries M."/>
            <person name="Munoz J.F."/>
            <person name="Stielow J.B."/>
        </authorList>
    </citation>
    <scope>NUCLEOTIDE SEQUENCE [LARGE SCALE GENOMIC DNA]</scope>
    <source>
        <strain evidence="1 2">CBS 136260</strain>
    </source>
</reference>